<organism evidence="2 3">
    <name type="scientific">Rhizoclosmatium globosum</name>
    <dbReference type="NCBI Taxonomy" id="329046"/>
    <lineage>
        <taxon>Eukaryota</taxon>
        <taxon>Fungi</taxon>
        <taxon>Fungi incertae sedis</taxon>
        <taxon>Chytridiomycota</taxon>
        <taxon>Chytridiomycota incertae sedis</taxon>
        <taxon>Chytridiomycetes</taxon>
        <taxon>Chytridiales</taxon>
        <taxon>Chytriomycetaceae</taxon>
        <taxon>Rhizoclosmatium</taxon>
    </lineage>
</organism>
<dbReference type="PANTHER" id="PTHR23011:SF28">
    <property type="entry name" value="CYCLIC NUCLEOTIDE-BINDING DOMAIN CONTAINING PROTEIN"/>
    <property type="match status" value="1"/>
</dbReference>
<dbReference type="PANTHER" id="PTHR23011">
    <property type="entry name" value="CYCLIC NUCLEOTIDE-BINDING DOMAIN CONTAINING PROTEIN"/>
    <property type="match status" value="1"/>
</dbReference>
<gene>
    <name evidence="2" type="ORF">BCR33DRAFT_472804</name>
</gene>
<dbReference type="InterPro" id="IPR018490">
    <property type="entry name" value="cNMP-bd_dom_sf"/>
</dbReference>
<dbReference type="Gene3D" id="2.60.120.10">
    <property type="entry name" value="Jelly Rolls"/>
    <property type="match status" value="2"/>
</dbReference>
<evidence type="ECO:0000313" key="3">
    <source>
        <dbReference type="Proteomes" id="UP000193642"/>
    </source>
</evidence>
<accession>A0A1Y2BQF0</accession>
<name>A0A1Y2BQF0_9FUNG</name>
<proteinExistence type="predicted"/>
<dbReference type="InterPro" id="IPR000595">
    <property type="entry name" value="cNMP-bd_dom"/>
</dbReference>
<dbReference type="Proteomes" id="UP000193642">
    <property type="component" value="Unassembled WGS sequence"/>
</dbReference>
<feature type="domain" description="Cyclic nucleotide-binding" evidence="1">
    <location>
        <begin position="1"/>
        <end position="60"/>
    </location>
</feature>
<dbReference type="STRING" id="329046.A0A1Y2BQF0"/>
<dbReference type="EMBL" id="MCGO01000053">
    <property type="protein sequence ID" value="ORY36867.1"/>
    <property type="molecule type" value="Genomic_DNA"/>
</dbReference>
<dbReference type="AlphaFoldDB" id="A0A1Y2BQF0"/>
<dbReference type="SUPFAM" id="SSF51206">
    <property type="entry name" value="cAMP-binding domain-like"/>
    <property type="match status" value="2"/>
</dbReference>
<reference evidence="2 3" key="1">
    <citation type="submission" date="2016-07" db="EMBL/GenBank/DDBJ databases">
        <title>Pervasive Adenine N6-methylation of Active Genes in Fungi.</title>
        <authorList>
            <consortium name="DOE Joint Genome Institute"/>
            <person name="Mondo S.J."/>
            <person name="Dannebaum R.O."/>
            <person name="Kuo R.C."/>
            <person name="Labutti K."/>
            <person name="Haridas S."/>
            <person name="Kuo A."/>
            <person name="Salamov A."/>
            <person name="Ahrendt S.R."/>
            <person name="Lipzen A."/>
            <person name="Sullivan W."/>
            <person name="Andreopoulos W.B."/>
            <person name="Clum A."/>
            <person name="Lindquist E."/>
            <person name="Daum C."/>
            <person name="Ramamoorthy G.K."/>
            <person name="Gryganskyi A."/>
            <person name="Culley D."/>
            <person name="Magnuson J.K."/>
            <person name="James T.Y."/>
            <person name="O'Malley M.A."/>
            <person name="Stajich J.E."/>
            <person name="Spatafora J.W."/>
            <person name="Visel A."/>
            <person name="Grigoriev I.V."/>
        </authorList>
    </citation>
    <scope>NUCLEOTIDE SEQUENCE [LARGE SCALE GENOMIC DNA]</scope>
    <source>
        <strain evidence="2 3">JEL800</strain>
    </source>
</reference>
<keyword evidence="3" id="KW-1185">Reference proteome</keyword>
<comment type="caution">
    <text evidence="2">The sequence shown here is derived from an EMBL/GenBank/DDBJ whole genome shotgun (WGS) entry which is preliminary data.</text>
</comment>
<sequence>MKTGNTFGDLALLLETKKRTATIVSTKDTELLWLTQDDFSEVLQDETIRELKEREELIGANPFFAQLGTEAVKNLALTSKLFDVQADTMILTEGTVVPWVYLVCEGDLKLLRAMTFTKVKEWGRQDKYTLHPYPLPPEVEAPHGSEKVTKLLCVSKITDGAIYGAVQSLVASGLQTRLRRLDLLVLISRKDRFPHSALYPQRDSSIYRLENTRCRKSWFIFLCW</sequence>
<evidence type="ECO:0000313" key="2">
    <source>
        <dbReference type="EMBL" id="ORY36867.1"/>
    </source>
</evidence>
<evidence type="ECO:0000259" key="1">
    <source>
        <dbReference type="PROSITE" id="PS50042"/>
    </source>
</evidence>
<dbReference type="PROSITE" id="PS50042">
    <property type="entry name" value="CNMP_BINDING_3"/>
    <property type="match status" value="1"/>
</dbReference>
<dbReference type="InterPro" id="IPR014710">
    <property type="entry name" value="RmlC-like_jellyroll"/>
</dbReference>
<protein>
    <recommendedName>
        <fullName evidence="1">Cyclic nucleotide-binding domain-containing protein</fullName>
    </recommendedName>
</protein>
<dbReference type="OrthoDB" id="417078at2759"/>